<name>A0A6J5IPH8_9BURK</name>
<dbReference type="PROSITE" id="PS01031">
    <property type="entry name" value="SHSP"/>
    <property type="match status" value="1"/>
</dbReference>
<dbReference type="EMBL" id="CABWIL020000004">
    <property type="protein sequence ID" value="CAB3961577.1"/>
    <property type="molecule type" value="Genomic_DNA"/>
</dbReference>
<gene>
    <name evidence="5" type="ORF">BLA3211_01288</name>
</gene>
<feature type="domain" description="SHSP" evidence="3">
    <location>
        <begin position="33"/>
        <end position="144"/>
    </location>
</feature>
<evidence type="ECO:0000256" key="2">
    <source>
        <dbReference type="RuleBase" id="RU003616"/>
    </source>
</evidence>
<evidence type="ECO:0000259" key="3">
    <source>
        <dbReference type="PROSITE" id="PS01031"/>
    </source>
</evidence>
<proteinExistence type="inferred from homology"/>
<evidence type="ECO:0000256" key="1">
    <source>
        <dbReference type="PROSITE-ProRule" id="PRU00285"/>
    </source>
</evidence>
<dbReference type="RefSeq" id="WP_175220446.1">
    <property type="nucleotide sequence ID" value="NZ_CABWIL020000004.1"/>
</dbReference>
<accession>A0A6J5IPH8</accession>
<dbReference type="InterPro" id="IPR002068">
    <property type="entry name" value="A-crystallin/Hsp20_dom"/>
</dbReference>
<dbReference type="AlphaFoldDB" id="A0A6J5IPH8"/>
<evidence type="ECO:0000313" key="5">
    <source>
        <dbReference type="EMBL" id="CAB3961577.1"/>
    </source>
</evidence>
<dbReference type="Proteomes" id="UP000494301">
    <property type="component" value="Unassembled WGS sequence"/>
</dbReference>
<dbReference type="Gene3D" id="2.60.40.790">
    <property type="match status" value="1"/>
</dbReference>
<feature type="domain" description="CS" evidence="4">
    <location>
        <begin position="37"/>
        <end position="142"/>
    </location>
</feature>
<reference evidence="5 6" key="1">
    <citation type="submission" date="2020-04" db="EMBL/GenBank/DDBJ databases">
        <authorList>
            <person name="Depoorter E."/>
        </authorList>
    </citation>
    <scope>NUCLEOTIDE SEQUENCE [LARGE SCALE GENOMIC DNA]</scope>
    <source>
        <strain evidence="5 6">BCC0217</strain>
    </source>
</reference>
<dbReference type="SUPFAM" id="SSF49764">
    <property type="entry name" value="HSP20-like chaperones"/>
    <property type="match status" value="1"/>
</dbReference>
<evidence type="ECO:0000313" key="6">
    <source>
        <dbReference type="Proteomes" id="UP000494301"/>
    </source>
</evidence>
<organism evidence="5 6">
    <name type="scientific">Burkholderia aenigmatica</name>
    <dbReference type="NCBI Taxonomy" id="2015348"/>
    <lineage>
        <taxon>Bacteria</taxon>
        <taxon>Pseudomonadati</taxon>
        <taxon>Pseudomonadota</taxon>
        <taxon>Betaproteobacteria</taxon>
        <taxon>Burkholderiales</taxon>
        <taxon>Burkholderiaceae</taxon>
        <taxon>Burkholderia</taxon>
        <taxon>Burkholderia cepacia complex</taxon>
    </lineage>
</organism>
<comment type="similarity">
    <text evidence="1 2">Belongs to the small heat shock protein (HSP20) family.</text>
</comment>
<sequence>MSNVTRYDPFSIEPVADLFQGLFRPLRGMTLTDEPGLASMKIDVTESDNAYKVNAELPGVAKEDIDVKVTGSTVSINAKIERNNEQKEGERVIRRERYSGTISRSFSLSGEIDDANATAMYQDGVLSLTLPKKAPVAQKKLTIG</sequence>
<dbReference type="PROSITE" id="PS51203">
    <property type="entry name" value="CS"/>
    <property type="match status" value="1"/>
</dbReference>
<dbReference type="InterPro" id="IPR031107">
    <property type="entry name" value="Small_HSP"/>
</dbReference>
<dbReference type="PANTHER" id="PTHR11527">
    <property type="entry name" value="HEAT-SHOCK PROTEIN 20 FAMILY MEMBER"/>
    <property type="match status" value="1"/>
</dbReference>
<keyword evidence="5" id="KW-0346">Stress response</keyword>
<evidence type="ECO:0000259" key="4">
    <source>
        <dbReference type="PROSITE" id="PS51203"/>
    </source>
</evidence>
<protein>
    <submittedName>
        <fullName evidence="5">Putative heat shock protein</fullName>
    </submittedName>
</protein>
<dbReference type="CDD" id="cd06471">
    <property type="entry name" value="ACD_LpsHSP_like"/>
    <property type="match status" value="1"/>
</dbReference>
<dbReference type="InterPro" id="IPR008978">
    <property type="entry name" value="HSP20-like_chaperone"/>
</dbReference>
<dbReference type="Pfam" id="PF00011">
    <property type="entry name" value="HSP20"/>
    <property type="match status" value="1"/>
</dbReference>
<dbReference type="InterPro" id="IPR007052">
    <property type="entry name" value="CS_dom"/>
</dbReference>